<dbReference type="PANTHER" id="PTHR42935:SF1">
    <property type="entry name" value="SLR0930 PROTEIN"/>
    <property type="match status" value="1"/>
</dbReference>
<keyword evidence="2" id="KW-1185">Reference proteome</keyword>
<name>A0A6N7XJW6_9FIRM</name>
<keyword evidence="1" id="KW-0547">Nucleotide-binding</keyword>
<dbReference type="InterPro" id="IPR008533">
    <property type="entry name" value="DUF815"/>
</dbReference>
<dbReference type="InterPro" id="IPR027417">
    <property type="entry name" value="P-loop_NTPase"/>
</dbReference>
<dbReference type="AlphaFoldDB" id="A0A6N7XJW6"/>
<dbReference type="CDD" id="cd00009">
    <property type="entry name" value="AAA"/>
    <property type="match status" value="1"/>
</dbReference>
<comment type="caution">
    <text evidence="1">The sequence shown here is derived from an EMBL/GenBank/DDBJ whole genome shotgun (WGS) entry which is preliminary data.</text>
</comment>
<reference evidence="1 2" key="1">
    <citation type="submission" date="2019-08" db="EMBL/GenBank/DDBJ databases">
        <title>In-depth cultivation of the pig gut microbiome towards novel bacterial diversity and tailored functional studies.</title>
        <authorList>
            <person name="Wylensek D."/>
            <person name="Hitch T.C.A."/>
            <person name="Clavel T."/>
        </authorList>
    </citation>
    <scope>NUCLEOTIDE SEQUENCE [LARGE SCALE GENOMIC DNA]</scope>
    <source>
        <strain evidence="1 2">WCA-MUC-591-APC-4B</strain>
    </source>
</reference>
<evidence type="ECO:0000313" key="1">
    <source>
        <dbReference type="EMBL" id="MST71254.1"/>
    </source>
</evidence>
<dbReference type="Gene3D" id="3.40.50.300">
    <property type="entry name" value="P-loop containing nucleotide triphosphate hydrolases"/>
    <property type="match status" value="1"/>
</dbReference>
<dbReference type="Proteomes" id="UP000469424">
    <property type="component" value="Unassembled WGS sequence"/>
</dbReference>
<dbReference type="RefSeq" id="WP_154554818.1">
    <property type="nucleotide sequence ID" value="NZ_JBJESO010000024.1"/>
</dbReference>
<protein>
    <submittedName>
        <fullName evidence="1">ATP-binding protein</fullName>
    </submittedName>
</protein>
<organism evidence="1 2">
    <name type="scientific">Mogibacterium kristiansenii</name>
    <dbReference type="NCBI Taxonomy" id="2606708"/>
    <lineage>
        <taxon>Bacteria</taxon>
        <taxon>Bacillati</taxon>
        <taxon>Bacillota</taxon>
        <taxon>Clostridia</taxon>
        <taxon>Peptostreptococcales</taxon>
        <taxon>Anaerovoracaceae</taxon>
        <taxon>Mogibacterium</taxon>
    </lineage>
</organism>
<proteinExistence type="predicted"/>
<gene>
    <name evidence="1" type="ORF">FYJ65_08045</name>
</gene>
<evidence type="ECO:0000313" key="2">
    <source>
        <dbReference type="Proteomes" id="UP000469424"/>
    </source>
</evidence>
<accession>A0A6N7XJW6</accession>
<dbReference type="GO" id="GO:0005524">
    <property type="term" value="F:ATP binding"/>
    <property type="evidence" value="ECO:0007669"/>
    <property type="project" value="UniProtKB-KW"/>
</dbReference>
<dbReference type="Pfam" id="PF05673">
    <property type="entry name" value="DUF815"/>
    <property type="match status" value="1"/>
</dbReference>
<sequence>MYKLVSKLVIYRNIGKDSILFRMADICRDFDSGNYEPAHLTDRILDEIHDLMDVSTAYGFDRNLWQNYLAYLIAMTENPFTLVSEKNGSVEGTVNDFAMNDFAIFKQLFDYDFTEMEQALGLNCFRLITNYRSVPKKEQFFNRNVSVRVCRLSEDIDRAETVEEMYDIVMEFYRHYGVGKFGMNRAFRIAVQDGRPEIVPITATGGVVLGDLVGYERQKKQLTDNTEAFLSEQPANNVLLYGDAGTGKSTSIKALLNHYYDRGLRMIEVYKHDFKYLPEIISIIKSRNYRFIIYMDDLSFESAETEYKYLKAVIEGDLEVRPDNVLIYATSNRRHLIRESFADRQETDANDVHKNDTMAEKLSLSARFGVSIAYYKPAHQEYHDIVRTLAERQGVNLPEEELLLEADRWATRHGGESGRVAQQFVDMLAGKNNSERA</sequence>
<dbReference type="SUPFAM" id="SSF52540">
    <property type="entry name" value="P-loop containing nucleoside triphosphate hydrolases"/>
    <property type="match status" value="1"/>
</dbReference>
<dbReference type="EMBL" id="VUNA01000018">
    <property type="protein sequence ID" value="MST71254.1"/>
    <property type="molecule type" value="Genomic_DNA"/>
</dbReference>
<dbReference type="PANTHER" id="PTHR42935">
    <property type="entry name" value="SLR0930 PROTEIN"/>
    <property type="match status" value="1"/>
</dbReference>
<keyword evidence="1" id="KW-0067">ATP-binding</keyword>